<reference evidence="5 6" key="1">
    <citation type="submission" date="2023-02" db="EMBL/GenBank/DDBJ databases">
        <title>Oceanobacillus kimchii IFOP_LL358 isolated form Alexandrium catenella lab strain.</title>
        <authorList>
            <person name="Gajardo G."/>
            <person name="Ueki S."/>
            <person name="Maruyama F."/>
        </authorList>
    </citation>
    <scope>NUCLEOTIDE SEQUENCE [LARGE SCALE GENOMIC DNA]</scope>
    <source>
        <strain evidence="5 6">IFOP_LL358</strain>
    </source>
</reference>
<keyword evidence="2 5" id="KW-0489">Methyltransferase</keyword>
<feature type="domain" description="RNA 2-O ribose methyltransferase substrate binding" evidence="4">
    <location>
        <begin position="29"/>
        <end position="96"/>
    </location>
</feature>
<accession>A0ABQ5TM33</accession>
<evidence type="ECO:0000259" key="4">
    <source>
        <dbReference type="SMART" id="SM00967"/>
    </source>
</evidence>
<dbReference type="GO" id="GO:0032259">
    <property type="term" value="P:methylation"/>
    <property type="evidence" value="ECO:0007669"/>
    <property type="project" value="UniProtKB-KW"/>
</dbReference>
<dbReference type="InterPro" id="IPR013123">
    <property type="entry name" value="SpoU_subst-bd"/>
</dbReference>
<organism evidence="5 6">
    <name type="scientific">Oceanobacillus kimchii</name>
    <dbReference type="NCBI Taxonomy" id="746691"/>
    <lineage>
        <taxon>Bacteria</taxon>
        <taxon>Bacillati</taxon>
        <taxon>Bacillota</taxon>
        <taxon>Bacilli</taxon>
        <taxon>Bacillales</taxon>
        <taxon>Bacillaceae</taxon>
        <taxon>Oceanobacillus</taxon>
    </lineage>
</organism>
<evidence type="ECO:0000313" key="5">
    <source>
        <dbReference type="EMBL" id="GLO66794.1"/>
    </source>
</evidence>
<comment type="caution">
    <text evidence="5">The sequence shown here is derived from an EMBL/GenBank/DDBJ whole genome shotgun (WGS) entry which is preliminary data.</text>
</comment>
<protein>
    <submittedName>
        <fullName evidence="5">tRNA/rRNA methyltransferase YsgA</fullName>
    </submittedName>
</protein>
<dbReference type="Pfam" id="PF00588">
    <property type="entry name" value="SpoU_methylase"/>
    <property type="match status" value="1"/>
</dbReference>
<dbReference type="Pfam" id="PF22435">
    <property type="entry name" value="MRM3-like_sub_bind"/>
    <property type="match status" value="1"/>
</dbReference>
<dbReference type="EMBL" id="BSKO01000001">
    <property type="protein sequence ID" value="GLO66794.1"/>
    <property type="molecule type" value="Genomic_DNA"/>
</dbReference>
<dbReference type="CDD" id="cd18095">
    <property type="entry name" value="SpoU-like_rRNA-MTase"/>
    <property type="match status" value="1"/>
</dbReference>
<dbReference type="GO" id="GO:0008168">
    <property type="term" value="F:methyltransferase activity"/>
    <property type="evidence" value="ECO:0007669"/>
    <property type="project" value="UniProtKB-KW"/>
</dbReference>
<name>A0ABQ5TM33_9BACI</name>
<dbReference type="Gene3D" id="3.30.1330.30">
    <property type="match status" value="1"/>
</dbReference>
<dbReference type="InterPro" id="IPR029064">
    <property type="entry name" value="Ribosomal_eL30-like_sf"/>
</dbReference>
<dbReference type="SUPFAM" id="SSF55315">
    <property type="entry name" value="L30e-like"/>
    <property type="match status" value="1"/>
</dbReference>
<dbReference type="SUPFAM" id="SSF75217">
    <property type="entry name" value="alpha/beta knot"/>
    <property type="match status" value="1"/>
</dbReference>
<evidence type="ECO:0000256" key="2">
    <source>
        <dbReference type="ARBA" id="ARBA00022603"/>
    </source>
</evidence>
<comment type="similarity">
    <text evidence="1">Belongs to the class IV-like SAM-binding methyltransferase superfamily. RNA methyltransferase TrmH family.</text>
</comment>
<dbReference type="InterPro" id="IPR001537">
    <property type="entry name" value="SpoU_MeTrfase"/>
</dbReference>
<dbReference type="PANTHER" id="PTHR43191:SF2">
    <property type="entry name" value="RRNA METHYLTRANSFERASE 3, MITOCHONDRIAL"/>
    <property type="match status" value="1"/>
</dbReference>
<gene>
    <name evidence="5" type="primary">ysgA</name>
    <name evidence="5" type="ORF">MACH08_25780</name>
</gene>
<proteinExistence type="inferred from homology"/>
<dbReference type="InterPro" id="IPR029026">
    <property type="entry name" value="tRNA_m1G_MTases_N"/>
</dbReference>
<dbReference type="InterPro" id="IPR029028">
    <property type="entry name" value="Alpha/beta_knot_MTases"/>
</dbReference>
<dbReference type="RefSeq" id="WP_017797245.1">
    <property type="nucleotide sequence ID" value="NZ_BSKO01000001.1"/>
</dbReference>
<dbReference type="SMART" id="SM00967">
    <property type="entry name" value="SpoU_sub_bind"/>
    <property type="match status" value="1"/>
</dbReference>
<dbReference type="Proteomes" id="UP001275436">
    <property type="component" value="Unassembled WGS sequence"/>
</dbReference>
<evidence type="ECO:0000313" key="6">
    <source>
        <dbReference type="Proteomes" id="UP001275436"/>
    </source>
</evidence>
<dbReference type="InterPro" id="IPR051259">
    <property type="entry name" value="rRNA_Methyltransferase"/>
</dbReference>
<keyword evidence="6" id="KW-1185">Reference proteome</keyword>
<evidence type="ECO:0000256" key="1">
    <source>
        <dbReference type="ARBA" id="ARBA00007228"/>
    </source>
</evidence>
<dbReference type="PANTHER" id="PTHR43191">
    <property type="entry name" value="RRNA METHYLTRANSFERASE 3"/>
    <property type="match status" value="1"/>
</dbReference>
<evidence type="ECO:0000256" key="3">
    <source>
        <dbReference type="ARBA" id="ARBA00022679"/>
    </source>
</evidence>
<dbReference type="Gene3D" id="3.40.1280.10">
    <property type="match status" value="1"/>
</dbReference>
<dbReference type="InterPro" id="IPR053888">
    <property type="entry name" value="MRM3-like_sub_bind"/>
</dbReference>
<sequence>MITSIKNEKVKNLKKLHRRKDREKTNTFLIDGIHLIQEALNSKWIIQELIIVEGYEIPNEAKGIPVEYVSENVLKEISQTQTPQGIIAVVEMNKSNVQVDNELIILLDAIQDPGNMGTIIRTADAAGVDAVVLGEGCVDIFNDKVIRATQGSIFHIPIYTAPLEQEIHKLQSQGFSILATALQDAVDYREVNNQNKVGLILGNEGSGIDPSLLNIANQRINIPIYGKAESLNVGIAAGILMYHLKK</sequence>
<keyword evidence="3" id="KW-0808">Transferase</keyword>